<evidence type="ECO:0000256" key="1">
    <source>
        <dbReference type="ARBA" id="ARBA00022741"/>
    </source>
</evidence>
<feature type="domain" description="ABC transporter" evidence="4">
    <location>
        <begin position="4"/>
        <end position="212"/>
    </location>
</feature>
<dbReference type="PROSITE" id="PS00211">
    <property type="entry name" value="ABC_TRANSPORTER_1"/>
    <property type="match status" value="1"/>
</dbReference>
<name>A0A242A9S8_9ENTE</name>
<dbReference type="InterPro" id="IPR027417">
    <property type="entry name" value="P-loop_NTPase"/>
</dbReference>
<evidence type="ECO:0000313" key="5">
    <source>
        <dbReference type="EMBL" id="OTN77640.1"/>
    </source>
</evidence>
<dbReference type="InterPro" id="IPR003593">
    <property type="entry name" value="AAA+_ATPase"/>
</dbReference>
<sequence>MSTISIKQLTFGFDSQEQLLFDRTNLTIDTTWKLGLLGRNGRGKTTLLRLLQNQLPYSGEISHGQTFVYFPVAINDPQQLTYHVLQESGDVALWQLERELRLLQTTPDVLWRPFHTLSGGEQTKVRLARLFVDEENFPLIDEPTNHLDITSRIHVANYLQQKTGFIVVSHDRQFMDDVVDHVLAIEKSQLVLYKGNYTVYEAQKQQKDNYEQEQNKKLKKEIGRLQQTAAEKAEWSRGRERDKLGSPHKKGSGGVFDTGAIGARAARTMKRSKAIVKRMEDQIQGKSALLKDIEYIDPLKMYPLTSHHDVLLKAEKLQLGYEQPLFLPITFAVRDKERIGIEGPNGAGKSSVIQAILRQFAGQTTGSLQLAHQIKVSCVRQNYEDNHGTLAQFAEAQGIAYQDLLRNLKKLGLERSVFQTPIEKMSMGQRKRVELAKSLATPAHLFIWDEPLNYLDVFNQQQLATVISLVEPTMVIVEHDRYFLDQVTTKQVVLRPPNHG</sequence>
<dbReference type="AlphaFoldDB" id="A0A242A9S8"/>
<dbReference type="Pfam" id="PF00005">
    <property type="entry name" value="ABC_tran"/>
    <property type="match status" value="2"/>
</dbReference>
<organism evidence="5 6">
    <name type="scientific">Candidatus Enterococcus testudinis</name>
    <dbReference type="NCBI Taxonomy" id="1834191"/>
    <lineage>
        <taxon>Bacteria</taxon>
        <taxon>Bacillati</taxon>
        <taxon>Bacillota</taxon>
        <taxon>Bacilli</taxon>
        <taxon>Lactobacillales</taxon>
        <taxon>Enterococcaceae</taxon>
        <taxon>Enterococcus</taxon>
    </lineage>
</organism>
<proteinExistence type="predicted"/>
<dbReference type="PANTHER" id="PTHR42855:SF2">
    <property type="entry name" value="DRUG RESISTANCE ABC TRANSPORTER,ATP-BINDING PROTEIN"/>
    <property type="match status" value="1"/>
</dbReference>
<feature type="compositionally biased region" description="Basic and acidic residues" evidence="3">
    <location>
        <begin position="231"/>
        <end position="245"/>
    </location>
</feature>
<dbReference type="NCBIfam" id="NF000355">
    <property type="entry name" value="ribo_prot_ABC_F"/>
    <property type="match status" value="1"/>
</dbReference>
<dbReference type="Gene3D" id="3.40.50.300">
    <property type="entry name" value="P-loop containing nucleotide triphosphate hydrolases"/>
    <property type="match status" value="2"/>
</dbReference>
<dbReference type="PANTHER" id="PTHR42855">
    <property type="entry name" value="ABC TRANSPORTER ATP-BINDING SUBUNIT"/>
    <property type="match status" value="1"/>
</dbReference>
<evidence type="ECO:0000256" key="3">
    <source>
        <dbReference type="SAM" id="MobiDB-lite"/>
    </source>
</evidence>
<gene>
    <name evidence="5" type="ORF">A5886_002740</name>
</gene>
<dbReference type="PROSITE" id="PS50893">
    <property type="entry name" value="ABC_TRANSPORTER_2"/>
    <property type="match status" value="2"/>
</dbReference>
<dbReference type="InterPro" id="IPR017871">
    <property type="entry name" value="ABC_transporter-like_CS"/>
</dbReference>
<keyword evidence="2" id="KW-0067">ATP-binding</keyword>
<dbReference type="STRING" id="1834191.A5886_002740"/>
<dbReference type="EMBL" id="NGKU01000001">
    <property type="protein sequence ID" value="OTN77640.1"/>
    <property type="molecule type" value="Genomic_DNA"/>
</dbReference>
<dbReference type="InterPro" id="IPR003439">
    <property type="entry name" value="ABC_transporter-like_ATP-bd"/>
</dbReference>
<evidence type="ECO:0000256" key="2">
    <source>
        <dbReference type="ARBA" id="ARBA00022840"/>
    </source>
</evidence>
<feature type="domain" description="ABC transporter" evidence="4">
    <location>
        <begin position="306"/>
        <end position="496"/>
    </location>
</feature>
<protein>
    <recommendedName>
        <fullName evidence="4">ABC transporter domain-containing protein</fullName>
    </recommendedName>
</protein>
<keyword evidence="6" id="KW-1185">Reference proteome</keyword>
<dbReference type="Proteomes" id="UP000195043">
    <property type="component" value="Unassembled WGS sequence"/>
</dbReference>
<dbReference type="InterPro" id="IPR051309">
    <property type="entry name" value="ABCF_ATPase"/>
</dbReference>
<evidence type="ECO:0000313" key="6">
    <source>
        <dbReference type="Proteomes" id="UP000195043"/>
    </source>
</evidence>
<dbReference type="SUPFAM" id="SSF52540">
    <property type="entry name" value="P-loop containing nucleoside triphosphate hydrolases"/>
    <property type="match status" value="2"/>
</dbReference>
<dbReference type="CDD" id="cd03221">
    <property type="entry name" value="ABCF_EF-3"/>
    <property type="match status" value="1"/>
</dbReference>
<keyword evidence="1" id="KW-0547">Nucleotide-binding</keyword>
<dbReference type="GO" id="GO:0005524">
    <property type="term" value="F:ATP binding"/>
    <property type="evidence" value="ECO:0007669"/>
    <property type="project" value="UniProtKB-KW"/>
</dbReference>
<reference evidence="5 6" key="1">
    <citation type="submission" date="2017-05" db="EMBL/GenBank/DDBJ databases">
        <title>The Genome Sequence of Enterococcus sp. 8G7_MSG3316.</title>
        <authorList>
            <consortium name="The Broad Institute Genomics Platform"/>
            <consortium name="The Broad Institute Genomic Center for Infectious Diseases"/>
            <person name="Earl A."/>
            <person name="Manson A."/>
            <person name="Schwartman J."/>
            <person name="Gilmore M."/>
            <person name="Abouelleil A."/>
            <person name="Cao P."/>
            <person name="Chapman S."/>
            <person name="Cusick C."/>
            <person name="Shea T."/>
            <person name="Young S."/>
            <person name="Neafsey D."/>
            <person name="Nusbaum C."/>
            <person name="Birren B."/>
        </authorList>
    </citation>
    <scope>NUCLEOTIDE SEQUENCE [LARGE SCALE GENOMIC DNA]</scope>
    <source>
        <strain evidence="5 6">8G7_MSG3316</strain>
    </source>
</reference>
<comment type="caution">
    <text evidence="5">The sequence shown here is derived from an EMBL/GenBank/DDBJ whole genome shotgun (WGS) entry which is preliminary data.</text>
</comment>
<accession>A0A242A9S8</accession>
<dbReference type="SMART" id="SM00382">
    <property type="entry name" value="AAA"/>
    <property type="match status" value="2"/>
</dbReference>
<evidence type="ECO:0000259" key="4">
    <source>
        <dbReference type="PROSITE" id="PS50893"/>
    </source>
</evidence>
<dbReference type="RefSeq" id="WP_086275643.1">
    <property type="nucleotide sequence ID" value="NZ_NGKU01000001.1"/>
</dbReference>
<dbReference type="OrthoDB" id="9762369at2"/>
<dbReference type="GO" id="GO:0016887">
    <property type="term" value="F:ATP hydrolysis activity"/>
    <property type="evidence" value="ECO:0007669"/>
    <property type="project" value="InterPro"/>
</dbReference>
<feature type="region of interest" description="Disordered" evidence="3">
    <location>
        <begin position="229"/>
        <end position="257"/>
    </location>
</feature>